<dbReference type="Gene3D" id="3.40.630.10">
    <property type="entry name" value="Zn peptidases"/>
    <property type="match status" value="1"/>
</dbReference>
<dbReference type="PANTHER" id="PTHR37326:SF1">
    <property type="entry name" value="BLL3975 PROTEIN"/>
    <property type="match status" value="1"/>
</dbReference>
<organism evidence="7 8">
    <name type="scientific">Natrialba swarupiae</name>
    <dbReference type="NCBI Taxonomy" id="2448032"/>
    <lineage>
        <taxon>Archaea</taxon>
        <taxon>Methanobacteriati</taxon>
        <taxon>Methanobacteriota</taxon>
        <taxon>Stenosarchaea group</taxon>
        <taxon>Halobacteria</taxon>
        <taxon>Halobacteriales</taxon>
        <taxon>Natrialbaceae</taxon>
        <taxon>Natrialba</taxon>
    </lineage>
</organism>
<dbReference type="Pfam" id="PF24827">
    <property type="entry name" value="AstE_AspA_cat"/>
    <property type="match status" value="1"/>
</dbReference>
<keyword evidence="2" id="KW-0479">Metal-binding</keyword>
<evidence type="ECO:0000259" key="6">
    <source>
        <dbReference type="Pfam" id="PF24827"/>
    </source>
</evidence>
<feature type="domain" description="Succinylglutamate desuccinylase/Aspartoacylase catalytic" evidence="6">
    <location>
        <begin position="61"/>
        <end position="240"/>
    </location>
</feature>
<dbReference type="PIRSF" id="PIRSF039012">
    <property type="entry name" value="ASP"/>
    <property type="match status" value="1"/>
</dbReference>
<dbReference type="EMBL" id="VTAW01000004">
    <property type="protein sequence ID" value="TYT63039.1"/>
    <property type="molecule type" value="Genomic_DNA"/>
</dbReference>
<comment type="caution">
    <text evidence="7">The sequence shown here is derived from an EMBL/GenBank/DDBJ whole genome shotgun (WGS) entry which is preliminary data.</text>
</comment>
<dbReference type="CDD" id="cd06251">
    <property type="entry name" value="M14_ASTE_ASPA-like"/>
    <property type="match status" value="1"/>
</dbReference>
<name>A0A5D5AMJ1_9EURY</name>
<dbReference type="GO" id="GO:0016788">
    <property type="term" value="F:hydrolase activity, acting on ester bonds"/>
    <property type="evidence" value="ECO:0007669"/>
    <property type="project" value="InterPro"/>
</dbReference>
<accession>A0A5D5AMJ1</accession>
<feature type="region of interest" description="Disordered" evidence="5">
    <location>
        <begin position="1"/>
        <end position="28"/>
    </location>
</feature>
<protein>
    <submittedName>
        <fullName evidence="7">Deacylase</fullName>
    </submittedName>
</protein>
<evidence type="ECO:0000256" key="1">
    <source>
        <dbReference type="ARBA" id="ARBA00001947"/>
    </source>
</evidence>
<evidence type="ECO:0000256" key="3">
    <source>
        <dbReference type="ARBA" id="ARBA00022801"/>
    </source>
</evidence>
<dbReference type="InterPro" id="IPR055438">
    <property type="entry name" value="AstE_AspA_cat"/>
</dbReference>
<comment type="cofactor">
    <cofactor evidence="1">
        <name>Zn(2+)</name>
        <dbReference type="ChEBI" id="CHEBI:29105"/>
    </cofactor>
</comment>
<dbReference type="PANTHER" id="PTHR37326">
    <property type="entry name" value="BLL3975 PROTEIN"/>
    <property type="match status" value="1"/>
</dbReference>
<keyword evidence="4" id="KW-0862">Zinc</keyword>
<evidence type="ECO:0000256" key="4">
    <source>
        <dbReference type="ARBA" id="ARBA00022833"/>
    </source>
</evidence>
<gene>
    <name evidence="7" type="ORF">FYC77_05190</name>
</gene>
<dbReference type="AlphaFoldDB" id="A0A5D5AMJ1"/>
<evidence type="ECO:0000313" key="7">
    <source>
        <dbReference type="EMBL" id="TYT63039.1"/>
    </source>
</evidence>
<evidence type="ECO:0000256" key="2">
    <source>
        <dbReference type="ARBA" id="ARBA00022723"/>
    </source>
</evidence>
<dbReference type="SUPFAM" id="SSF53187">
    <property type="entry name" value="Zn-dependent exopeptidases"/>
    <property type="match status" value="1"/>
</dbReference>
<dbReference type="GO" id="GO:0046872">
    <property type="term" value="F:metal ion binding"/>
    <property type="evidence" value="ECO:0007669"/>
    <property type="project" value="UniProtKB-KW"/>
</dbReference>
<dbReference type="InterPro" id="IPR053138">
    <property type="entry name" value="N-alpha-Ac-DABA_deacetylase"/>
</dbReference>
<dbReference type="Proteomes" id="UP000324104">
    <property type="component" value="Unassembled WGS sequence"/>
</dbReference>
<dbReference type="InterPro" id="IPR043795">
    <property type="entry name" value="N-alpha-Ac-DABA-like"/>
</dbReference>
<evidence type="ECO:0000313" key="8">
    <source>
        <dbReference type="Proteomes" id="UP000324104"/>
    </source>
</evidence>
<feature type="compositionally biased region" description="Acidic residues" evidence="5">
    <location>
        <begin position="1"/>
        <end position="20"/>
    </location>
</feature>
<dbReference type="RefSeq" id="WP_149080444.1">
    <property type="nucleotide sequence ID" value="NZ_VTAW01000004.1"/>
</dbReference>
<keyword evidence="3" id="KW-0378">Hydrolase</keyword>
<evidence type="ECO:0000256" key="5">
    <source>
        <dbReference type="SAM" id="MobiDB-lite"/>
    </source>
</evidence>
<proteinExistence type="predicted"/>
<keyword evidence="8" id="KW-1185">Reference proteome</keyword>
<sequence length="358" mass="39253">MNDDSSDEPPDERTDVDDEAFTYNGGRVDPGESANIRYSISETYLGDPVKIPVTVINGSKPGPTVFLSAAAHGDELNGIEVVREVAHDWDHSELHGTLVCLPVMNVPGFLAQERYLPIYDRDLNRSFPGREGSTSARRMANRIFTNFIEPCDLGIDFHTSTRGRTNMLHVRASVDDPTVGRLAKAFSSNVIIGGEGPSGTLRREATEAGVPTITVEMGEAHRFQRPLIDRALTGVASVLAEFGCHPESSVHWPGWRTIIRDEDEKTWLRADAGGIVDMKRGRGALVEEDEVICTITNPFKEDDDIVTVDAPFTGLIVGVLENPVVYPGNPLCHLVGLSSDTLTALERERTMERSQSEL</sequence>
<reference evidence="7 8" key="1">
    <citation type="submission" date="2019-08" db="EMBL/GenBank/DDBJ databases">
        <title>Archaea genome.</title>
        <authorList>
            <person name="Kajale S."/>
            <person name="Shouche Y."/>
            <person name="Deshpande N."/>
            <person name="Sharma A."/>
        </authorList>
    </citation>
    <scope>NUCLEOTIDE SEQUENCE [LARGE SCALE GENOMIC DNA]</scope>
    <source>
        <strain evidence="7 8">ESP3B_9</strain>
    </source>
</reference>
<dbReference type="GO" id="GO:0016811">
    <property type="term" value="F:hydrolase activity, acting on carbon-nitrogen (but not peptide) bonds, in linear amides"/>
    <property type="evidence" value="ECO:0007669"/>
    <property type="project" value="InterPro"/>
</dbReference>